<reference evidence="1 2" key="1">
    <citation type="submission" date="2019-01" db="EMBL/GenBank/DDBJ databases">
        <title>Sinorhodobacter populi sp. nov. isolated from the symptomatic bark tissue of Populus euramericana canker.</title>
        <authorList>
            <person name="Xu G."/>
        </authorList>
    </citation>
    <scope>NUCLEOTIDE SEQUENCE [LARGE SCALE GENOMIC DNA]</scope>
    <source>
        <strain evidence="1 2">07D10-4-3</strain>
    </source>
</reference>
<dbReference type="RefSeq" id="WP_128232693.1">
    <property type="nucleotide sequence ID" value="NZ_SAUY01000015.1"/>
</dbReference>
<dbReference type="AlphaFoldDB" id="A0A443KCF6"/>
<protein>
    <submittedName>
        <fullName evidence="1">Uncharacterized protein</fullName>
    </submittedName>
</protein>
<evidence type="ECO:0000313" key="1">
    <source>
        <dbReference type="EMBL" id="RWR30487.1"/>
    </source>
</evidence>
<sequence length="73" mass="8339">MPKANDERIWLLQRWWGYPGWSGYPGEKGIKKWDAHVAWMVNAGWLEQDPDCPAWRITDAGRAAISKAQDAGK</sequence>
<comment type="caution">
    <text evidence="1">The sequence shown here is derived from an EMBL/GenBank/DDBJ whole genome shotgun (WGS) entry which is preliminary data.</text>
</comment>
<reference evidence="1 2" key="2">
    <citation type="submission" date="2019-01" db="EMBL/GenBank/DDBJ databases">
        <authorList>
            <person name="Li Y."/>
        </authorList>
    </citation>
    <scope>NUCLEOTIDE SEQUENCE [LARGE SCALE GENOMIC DNA]</scope>
    <source>
        <strain evidence="1 2">07D10-4-3</strain>
    </source>
</reference>
<organism evidence="1 2">
    <name type="scientific">Paenirhodobacter populi</name>
    <dbReference type="NCBI Taxonomy" id="2306993"/>
    <lineage>
        <taxon>Bacteria</taxon>
        <taxon>Pseudomonadati</taxon>
        <taxon>Pseudomonadota</taxon>
        <taxon>Alphaproteobacteria</taxon>
        <taxon>Rhodobacterales</taxon>
        <taxon>Rhodobacter group</taxon>
        <taxon>Paenirhodobacter</taxon>
    </lineage>
</organism>
<evidence type="ECO:0000313" key="2">
    <source>
        <dbReference type="Proteomes" id="UP000284451"/>
    </source>
</evidence>
<dbReference type="EMBL" id="SAUY01000015">
    <property type="protein sequence ID" value="RWR30487.1"/>
    <property type="molecule type" value="Genomic_DNA"/>
</dbReference>
<gene>
    <name evidence="1" type="ORF">D2T29_12515</name>
</gene>
<name>A0A443KCF6_9RHOB</name>
<dbReference type="Proteomes" id="UP000284451">
    <property type="component" value="Unassembled WGS sequence"/>
</dbReference>
<proteinExistence type="predicted"/>
<accession>A0A443KCF6</accession>